<feature type="domain" description="Helicase ATP-binding" evidence="10">
    <location>
        <begin position="271"/>
        <end position="460"/>
    </location>
</feature>
<dbReference type="GO" id="GO:0003677">
    <property type="term" value="F:DNA binding"/>
    <property type="evidence" value="ECO:0007669"/>
    <property type="project" value="InterPro"/>
</dbReference>
<dbReference type="NCBIfam" id="TIGR01587">
    <property type="entry name" value="cas3_core"/>
    <property type="match status" value="1"/>
</dbReference>
<dbReference type="eggNOG" id="COG1203">
    <property type="taxonomic scope" value="Bacteria"/>
</dbReference>
<dbReference type="CDD" id="cd09641">
    <property type="entry name" value="Cas3''_I"/>
    <property type="match status" value="1"/>
</dbReference>
<dbReference type="EMBL" id="AP008230">
    <property type="protein sequence ID" value="BAE84555.1"/>
    <property type="molecule type" value="Genomic_DNA"/>
</dbReference>
<dbReference type="GO" id="GO:0004386">
    <property type="term" value="F:helicase activity"/>
    <property type="evidence" value="ECO:0007669"/>
    <property type="project" value="UniProtKB-KW"/>
</dbReference>
<dbReference type="GO" id="GO:0051607">
    <property type="term" value="P:defense response to virus"/>
    <property type="evidence" value="ECO:0007669"/>
    <property type="project" value="UniProtKB-KW"/>
</dbReference>
<keyword evidence="5" id="KW-0547">Nucleotide-binding</keyword>
<dbReference type="InterPro" id="IPR006483">
    <property type="entry name" value="CRISPR-assoc_Cas3_HD"/>
</dbReference>
<dbReference type="KEGG" id="dsy:DSY2766"/>
<evidence type="ECO:0000259" key="10">
    <source>
        <dbReference type="PROSITE" id="PS51192"/>
    </source>
</evidence>
<evidence type="ECO:0000256" key="1">
    <source>
        <dbReference type="ARBA" id="ARBA00006847"/>
    </source>
</evidence>
<accession>Q24TT7</accession>
<keyword evidence="8" id="KW-0067">ATP-binding</keyword>
<dbReference type="Gene3D" id="3.40.50.300">
    <property type="entry name" value="P-loop containing nucleotide triphosphate hydrolases"/>
    <property type="match status" value="2"/>
</dbReference>
<reference evidence="12 13" key="1">
    <citation type="journal article" date="2006" name="J. Bacteriol.">
        <title>Complete genome sequence of the dehalorespiring bacterium Desulfitobacterium hafniense Y51 and comparison with Dehalococcoides ethenogenes 195.</title>
        <authorList>
            <person name="Nonaka H."/>
            <person name="Keresztes G."/>
            <person name="Shinoda Y."/>
            <person name="Ikenaga Y."/>
            <person name="Abe M."/>
            <person name="Naito K."/>
            <person name="Inatomi K."/>
            <person name="Furukawa K."/>
            <person name="Inui M."/>
            <person name="Yukawa H."/>
        </authorList>
    </citation>
    <scope>NUCLEOTIDE SEQUENCE [LARGE SCALE GENOMIC DNA]</scope>
    <source>
        <strain evidence="12 13">Y51</strain>
    </source>
</reference>
<evidence type="ECO:0000256" key="7">
    <source>
        <dbReference type="ARBA" id="ARBA00022806"/>
    </source>
</evidence>
<keyword evidence="7" id="KW-0347">Helicase</keyword>
<dbReference type="SMART" id="SM00487">
    <property type="entry name" value="DEXDc"/>
    <property type="match status" value="1"/>
</dbReference>
<dbReference type="AlphaFoldDB" id="Q24TT7"/>
<dbReference type="PROSITE" id="PS51192">
    <property type="entry name" value="HELICASE_ATP_BIND_1"/>
    <property type="match status" value="1"/>
</dbReference>
<evidence type="ECO:0000256" key="5">
    <source>
        <dbReference type="ARBA" id="ARBA00022741"/>
    </source>
</evidence>
<evidence type="ECO:0000313" key="13">
    <source>
        <dbReference type="Proteomes" id="UP000001946"/>
    </source>
</evidence>
<organism evidence="12 13">
    <name type="scientific">Desulfitobacterium hafniense (strain Y51)</name>
    <dbReference type="NCBI Taxonomy" id="138119"/>
    <lineage>
        <taxon>Bacteria</taxon>
        <taxon>Bacillati</taxon>
        <taxon>Bacillota</taxon>
        <taxon>Clostridia</taxon>
        <taxon>Eubacteriales</taxon>
        <taxon>Desulfitobacteriaceae</taxon>
        <taxon>Desulfitobacterium</taxon>
    </lineage>
</organism>
<feature type="domain" description="HD Cas3-type" evidence="11">
    <location>
        <begin position="18"/>
        <end position="222"/>
    </location>
</feature>
<evidence type="ECO:0000256" key="4">
    <source>
        <dbReference type="ARBA" id="ARBA00022723"/>
    </source>
</evidence>
<evidence type="ECO:0000313" key="12">
    <source>
        <dbReference type="EMBL" id="BAE84555.1"/>
    </source>
</evidence>
<dbReference type="NCBIfam" id="TIGR01596">
    <property type="entry name" value="cas3_HD"/>
    <property type="match status" value="1"/>
</dbReference>
<dbReference type="STRING" id="138119.DSY2766"/>
<dbReference type="Gene3D" id="1.10.3210.30">
    <property type="match status" value="1"/>
</dbReference>
<comment type="similarity">
    <text evidence="2">In the central section; belongs to the CRISPR-associated helicase Cas3 family.</text>
</comment>
<protein>
    <recommendedName>
        <fullName evidence="14">CRISPR-associated helicase Cas3</fullName>
    </recommendedName>
</protein>
<proteinExistence type="inferred from homology"/>
<evidence type="ECO:0000256" key="9">
    <source>
        <dbReference type="ARBA" id="ARBA00023118"/>
    </source>
</evidence>
<keyword evidence="9" id="KW-0051">Antiviral defense</keyword>
<evidence type="ECO:0000256" key="6">
    <source>
        <dbReference type="ARBA" id="ARBA00022801"/>
    </source>
</evidence>
<gene>
    <name evidence="12" type="ordered locus">DSY2766</name>
</gene>
<keyword evidence="3" id="KW-0540">Nuclease</keyword>
<name>Q24TT7_DESHY</name>
<dbReference type="GO" id="GO:0005524">
    <property type="term" value="F:ATP binding"/>
    <property type="evidence" value="ECO:0007669"/>
    <property type="project" value="UniProtKB-KW"/>
</dbReference>
<dbReference type="InterPro" id="IPR006935">
    <property type="entry name" value="Helicase/UvrB_N"/>
</dbReference>
<dbReference type="Proteomes" id="UP000001946">
    <property type="component" value="Chromosome"/>
</dbReference>
<dbReference type="InterPro" id="IPR027417">
    <property type="entry name" value="P-loop_NTPase"/>
</dbReference>
<dbReference type="PROSITE" id="PS51643">
    <property type="entry name" value="HD_CAS3"/>
    <property type="match status" value="1"/>
</dbReference>
<evidence type="ECO:0008006" key="14">
    <source>
        <dbReference type="Google" id="ProtNLM"/>
    </source>
</evidence>
<dbReference type="InterPro" id="IPR054712">
    <property type="entry name" value="Cas3-like_dom"/>
</dbReference>
<dbReference type="GO" id="GO:0004518">
    <property type="term" value="F:nuclease activity"/>
    <property type="evidence" value="ECO:0007669"/>
    <property type="project" value="UniProtKB-KW"/>
</dbReference>
<dbReference type="InterPro" id="IPR006474">
    <property type="entry name" value="Helicase_Cas3_CRISPR-ass_core"/>
</dbReference>
<dbReference type="GO" id="GO:0016787">
    <property type="term" value="F:hydrolase activity"/>
    <property type="evidence" value="ECO:0007669"/>
    <property type="project" value="UniProtKB-KW"/>
</dbReference>
<comment type="similarity">
    <text evidence="1">In the N-terminal section; belongs to the CRISPR-associated nuclease Cas3-HD family.</text>
</comment>
<keyword evidence="13" id="KW-1185">Reference proteome</keyword>
<evidence type="ECO:0000256" key="8">
    <source>
        <dbReference type="ARBA" id="ARBA00022840"/>
    </source>
</evidence>
<dbReference type="Pfam" id="PF22590">
    <property type="entry name" value="Cas3-like_C_2"/>
    <property type="match status" value="1"/>
</dbReference>
<dbReference type="Pfam" id="PF04851">
    <property type="entry name" value="ResIII"/>
    <property type="match status" value="1"/>
</dbReference>
<evidence type="ECO:0000256" key="2">
    <source>
        <dbReference type="ARBA" id="ARBA00009046"/>
    </source>
</evidence>
<dbReference type="InterPro" id="IPR038257">
    <property type="entry name" value="CRISPR-assoc_Cas3_HD_sf"/>
</dbReference>
<keyword evidence="6" id="KW-0378">Hydrolase</keyword>
<dbReference type="InterPro" id="IPR014001">
    <property type="entry name" value="Helicase_ATP-bd"/>
</dbReference>
<dbReference type="HOGENOM" id="CLU_010123_1_0_9"/>
<dbReference type="GO" id="GO:0046872">
    <property type="term" value="F:metal ion binding"/>
    <property type="evidence" value="ECO:0007669"/>
    <property type="project" value="UniProtKB-KW"/>
</dbReference>
<keyword evidence="4" id="KW-0479">Metal-binding</keyword>
<dbReference type="SUPFAM" id="SSF52540">
    <property type="entry name" value="P-loop containing nucleoside triphosphate hydrolases"/>
    <property type="match status" value="1"/>
</dbReference>
<sequence length="807" mass="92796">MKMSPLIPFAQCIARPDEQGRTHLLKDHLLGVKEAVEQRLKSECCPYCHDRIFIRLAGLAGVCHDMAKAHRKWQSYIRGQDKGGPNHAPEGAFLFSYLGFHLLQQESKWPSYAVFWLWLTRDIADHHGALKHLDEKHRIGAGTWEKMDLSGITKFMEQIYPELCQVPITAEALDQWIDRLYDVLQEAYDGLDLGYSPDYGKAMAQLTFWRELTTALIAGDRFHVAPMERVGFSQEDHIRHDRAMDEFCRNNGEQVMADIRSQAQRQILNQLARDPRRRIYTLEMPTGYGKTITALKIAAWLGREQGYERIIYVAPYLSILEQTSGVMEKAMGASVLEHHSLAVLEEKQKDEDREEEGQFHSGQLMMEAWANPVICTSFQQWSKALFPGKAQDTLRRAYLHNSVVIIDEPQIFAPESWNVFLCGLESVAQLYNLRIFFLSATMPPFDYGLSEQPGCLAVNPVQQIERYQVEQKGEMDERGVADYLLKRSEILAADERGLSQAAILNTIADAYLVYKQLAAKVEPSQLKLLHGMMIPLHKRVEIEKIKHFQAENKREGQYVVSTQIIEAGVDLSFDHIMRALPILPSLIQAAGRVNRNGSGRRGILTLMTFLRGGEKNTRGFIYPSELQKLTDKLLQKQDVWLESELLELIKEYYRRMFARNSYEAGKQAIIDAYEGNWPLLGQQFKPFGEDYFKLPVFVPWQTEEEDQAYFPQRFVELQERLGLYEAEDIYACYEDRDYYSRLSFKGRKEFMILLNHYVVNVPAKLAFSLVGKELYLKNRIPCLWSGNDYDPVAGLAKRAVEGFDAII</sequence>
<evidence type="ECO:0000259" key="11">
    <source>
        <dbReference type="PROSITE" id="PS51643"/>
    </source>
</evidence>
<evidence type="ECO:0000256" key="3">
    <source>
        <dbReference type="ARBA" id="ARBA00022722"/>
    </source>
</evidence>